<dbReference type="NCBIfam" id="TIGR00730">
    <property type="entry name" value="Rossman fold protein, TIGR00730 family"/>
    <property type="match status" value="1"/>
</dbReference>
<protein>
    <recommendedName>
        <fullName evidence="2">Cytokinin riboside 5'-monophosphate phosphoribohydrolase</fullName>
        <ecNumber evidence="2">3.2.2.n1</ecNumber>
    </recommendedName>
</protein>
<dbReference type="Gene3D" id="3.40.50.450">
    <property type="match status" value="1"/>
</dbReference>
<keyword evidence="4" id="KW-1185">Reference proteome</keyword>
<dbReference type="SUPFAM" id="SSF102405">
    <property type="entry name" value="MCP/YpsA-like"/>
    <property type="match status" value="1"/>
</dbReference>
<dbReference type="PANTHER" id="PTHR31223:SF70">
    <property type="entry name" value="LOG FAMILY PROTEIN YJL055W"/>
    <property type="match status" value="1"/>
</dbReference>
<dbReference type="Pfam" id="PF03641">
    <property type="entry name" value="Lysine_decarbox"/>
    <property type="match status" value="1"/>
</dbReference>
<dbReference type="EC" id="3.2.2.n1" evidence="2"/>
<dbReference type="RefSeq" id="WP_338753088.1">
    <property type="nucleotide sequence ID" value="NZ_CP147404.1"/>
</dbReference>
<proteinExistence type="inferred from homology"/>
<evidence type="ECO:0000313" key="4">
    <source>
        <dbReference type="Proteomes" id="UP001387364"/>
    </source>
</evidence>
<reference evidence="3 4" key="1">
    <citation type="submission" date="2024-02" db="EMBL/GenBank/DDBJ databases">
        <title>Seven novel Bacillus-like species.</title>
        <authorList>
            <person name="Liu G."/>
        </authorList>
    </citation>
    <scope>NUCLEOTIDE SEQUENCE [LARGE SCALE GENOMIC DNA]</scope>
    <source>
        <strain evidence="3 4">FJAT-52991</strain>
    </source>
</reference>
<dbReference type="InterPro" id="IPR031100">
    <property type="entry name" value="LOG_fam"/>
</dbReference>
<sequence>MKSIAVFCGSRMGASESYREGAIALGKELANRGIALVYGGASVGTMGVIADTVLAEGGRVIGVIPEVLMNREIAHPNLTELIVVSSMHERKAKMAELADGFISMPGGAGTLEEFFEIYTWAQIGIHQKPNGLLNINHFYDPLLAMFDHMVKEEFVQAKHRSMLLVNADPKVLLDQFQMYEASSVKTF</sequence>
<name>A0ABZ2N7G5_9BACI</name>
<evidence type="ECO:0000256" key="1">
    <source>
        <dbReference type="ARBA" id="ARBA00006763"/>
    </source>
</evidence>
<dbReference type="EMBL" id="CP147404">
    <property type="protein sequence ID" value="WXB93669.1"/>
    <property type="molecule type" value="Genomic_DNA"/>
</dbReference>
<comment type="similarity">
    <text evidence="1 2">Belongs to the LOG family.</text>
</comment>
<gene>
    <name evidence="3" type="ORF">WDJ61_03190</name>
</gene>
<dbReference type="InterPro" id="IPR005269">
    <property type="entry name" value="LOG"/>
</dbReference>
<evidence type="ECO:0000256" key="2">
    <source>
        <dbReference type="RuleBase" id="RU363015"/>
    </source>
</evidence>
<organism evidence="3 4">
    <name type="scientific">Bacillus kandeliae</name>
    <dbReference type="NCBI Taxonomy" id="3129297"/>
    <lineage>
        <taxon>Bacteria</taxon>
        <taxon>Bacillati</taxon>
        <taxon>Bacillota</taxon>
        <taxon>Bacilli</taxon>
        <taxon>Bacillales</taxon>
        <taxon>Bacillaceae</taxon>
        <taxon>Bacillus</taxon>
    </lineage>
</organism>
<dbReference type="Proteomes" id="UP001387364">
    <property type="component" value="Chromosome"/>
</dbReference>
<dbReference type="PANTHER" id="PTHR31223">
    <property type="entry name" value="LOG FAMILY PROTEIN YJL055W"/>
    <property type="match status" value="1"/>
</dbReference>
<accession>A0ABZ2N7G5</accession>
<keyword evidence="2" id="KW-0203">Cytokinin biosynthesis</keyword>
<evidence type="ECO:0000313" key="3">
    <source>
        <dbReference type="EMBL" id="WXB93669.1"/>
    </source>
</evidence>
<keyword evidence="2" id="KW-0378">Hydrolase</keyword>